<accession>A0A0E9WDY1</accession>
<name>A0A0E9WDY1_ANGAN</name>
<evidence type="ECO:0000313" key="1">
    <source>
        <dbReference type="EMBL" id="JAH88604.1"/>
    </source>
</evidence>
<organism evidence="1">
    <name type="scientific">Anguilla anguilla</name>
    <name type="common">European freshwater eel</name>
    <name type="synonym">Muraena anguilla</name>
    <dbReference type="NCBI Taxonomy" id="7936"/>
    <lineage>
        <taxon>Eukaryota</taxon>
        <taxon>Metazoa</taxon>
        <taxon>Chordata</taxon>
        <taxon>Craniata</taxon>
        <taxon>Vertebrata</taxon>
        <taxon>Euteleostomi</taxon>
        <taxon>Actinopterygii</taxon>
        <taxon>Neopterygii</taxon>
        <taxon>Teleostei</taxon>
        <taxon>Anguilliformes</taxon>
        <taxon>Anguillidae</taxon>
        <taxon>Anguilla</taxon>
    </lineage>
</organism>
<dbReference type="EMBL" id="GBXM01019973">
    <property type="protein sequence ID" value="JAH88604.1"/>
    <property type="molecule type" value="Transcribed_RNA"/>
</dbReference>
<protein>
    <submittedName>
        <fullName evidence="1">Uncharacterized protein</fullName>
    </submittedName>
</protein>
<reference evidence="1" key="1">
    <citation type="submission" date="2014-11" db="EMBL/GenBank/DDBJ databases">
        <authorList>
            <person name="Amaro Gonzalez C."/>
        </authorList>
    </citation>
    <scope>NUCLEOTIDE SEQUENCE</scope>
</reference>
<reference evidence="1" key="2">
    <citation type="journal article" date="2015" name="Fish Shellfish Immunol.">
        <title>Early steps in the European eel (Anguilla anguilla)-Vibrio vulnificus interaction in the gills: Role of the RtxA13 toxin.</title>
        <authorList>
            <person name="Callol A."/>
            <person name="Pajuelo D."/>
            <person name="Ebbesson L."/>
            <person name="Teles M."/>
            <person name="MacKenzie S."/>
            <person name="Amaro C."/>
        </authorList>
    </citation>
    <scope>NUCLEOTIDE SEQUENCE</scope>
</reference>
<proteinExistence type="predicted"/>
<dbReference type="AlphaFoldDB" id="A0A0E9WDY1"/>
<sequence>MLSSLPKQGQRLHSVNYFNQGKVSTDIIALKKVYHSILCH</sequence>